<sequence length="1446" mass="155629">MTSFSASASSTPVNSHPLSPDEISSSSRSRTRSRFINNSNNPTENALPTNYFTLRARLEQYDHDDENWDGSVRRLAKSDRRKSMDTESSRVDRPSLTSVFSDEVEKVTAPLIIVGSDDQHFPVNDIVEATNVSLQELAMDPAITSRVLTTRWHEYSDKAIQSAISGISVSESPAEVTSHPYHSALRVLSAALHNLLKARLELEQSRKALLEKEDTRRVRAEEIAREFKSEKERELARRVVKRIFGDDVVEDVEQRSSKVRKQRSHMSLADSLSEAIEDQVPLSRSIPQDSTLTPIPSSPNLDEHSGNLKDDAASVASQASRTSRASEDNSNEPLTITPARTTSAASDRSTNIIGDWMGSLWGKRGPRSRAVSTSEAPIGSESITDEAANEAPVLRPGVHSRRQRRKTAKSVFGTLGISILNPGSGSSSTKNALPEVDRSPIDYLDGENTATPSNPQTGSTTSSSIVEEETEEISTLGDDSLSVRSGHSVRSARTTHTTHTTTTTYTFNTVNSSTAGFSTLSSPVLPAPPQLSMDIGLESSMTTISTSSITPGMNTKSSSSEEYPTLPEPGSIVQGSSLRAIANATRVMTSDPSSILSDPNETGPLIKSLAMDLIRNAREEGVVFRESRPARAKGQKLKTNSLNPTTDVTSPILSGANTASFAPFAVDGSAGDNMTSPSASNSDAAKKLSRALGLGSGVESNIKPTRGGGLKNAVGSIVPLPSPSLFGGFPWQSMTRHQKGRVVTNGTAPSNGPKGGITSSGALSADDTASGLVSKSSVYDSSNSVTSPVSGGKNRVLTAPSVPLESIIPAIAKPPTQYLSRTYTPLTSRNFRFDINTISKSNIGVVSPGPGTAPASARRLSFPLPPTIPTRSGSEPELELLTDRYGFMYDVCQYDVLLLLRARQCQCTAPACLTGVKIADREEDNTWPDSDDDNEDDHAESGSGAREKRSIQIIKEGCECNGDGNVPGLNEDPTAVRATEDDIVDDGKSIKSTTTTQSLTADSKKGSLKSKSRSSSHKGPSHATNSQSASSSSTLVASSLINSTASILAINADTPRHACPNTVQRLLGDLTSIHDNRQEARRKEWDAFVKQRSTAKARSQQSQAMKFAAGNSAGGSTGGGAVNNAAALLGLGVKSYDAGEEDELDHSEGLIGFAQLGLPANKEERKEFARLVRKGIPLVYRNKLWLECSGGLEMREPGLFRDLLAEVAKDEAQGIGGSVLAEIEKDVGRTMPLNVFFGGDGPGVDKLRRVLTAYSRRNPAVGYCQGMNLVTSTLLLVHADEEEAFWVLCALVERILPEEFFSPSLLPSRACPLVLLDYVQEYIPKLYAHLNDLGVDLPAICFSWFLSLFTDCLPIETLFRVWDVFLVDGLDVLFRIALAILRSNESELLGCQSVPAVYVALENLPTRMWEADKLLQSEVDLRSSILHTDLVKKRETHVASLRQLLS</sequence>
<feature type="compositionally biased region" description="Polar residues" evidence="1">
    <location>
        <begin position="637"/>
        <end position="646"/>
    </location>
</feature>
<dbReference type="EMBL" id="MU793410">
    <property type="protein sequence ID" value="KAJ3783638.1"/>
    <property type="molecule type" value="Genomic_DNA"/>
</dbReference>
<dbReference type="GO" id="GO:0031267">
    <property type="term" value="F:small GTPase binding"/>
    <property type="evidence" value="ECO:0007669"/>
    <property type="project" value="TreeGrafter"/>
</dbReference>
<feature type="compositionally biased region" description="Low complexity" evidence="1">
    <location>
        <begin position="1021"/>
        <end position="1031"/>
    </location>
</feature>
<protein>
    <submittedName>
        <fullName evidence="3">GTPase activating rab protein</fullName>
    </submittedName>
</protein>
<keyword evidence="4" id="KW-1185">Reference proteome</keyword>
<dbReference type="InterPro" id="IPR000195">
    <property type="entry name" value="Rab-GAP-TBC_dom"/>
</dbReference>
<feature type="region of interest" description="Disordered" evidence="1">
    <location>
        <begin position="923"/>
        <end position="948"/>
    </location>
</feature>
<name>A0AA38KYK3_9AGAR</name>
<feature type="region of interest" description="Disordered" evidence="1">
    <location>
        <begin position="545"/>
        <end position="572"/>
    </location>
</feature>
<gene>
    <name evidence="3" type="ORF">GGU10DRAFT_47659</name>
</gene>
<reference evidence="3" key="1">
    <citation type="submission" date="2022-08" db="EMBL/GenBank/DDBJ databases">
        <authorList>
            <consortium name="DOE Joint Genome Institute"/>
            <person name="Min B."/>
            <person name="Riley R."/>
            <person name="Sierra-Patev S."/>
            <person name="Naranjo-Ortiz M."/>
            <person name="Looney B."/>
            <person name="Konkel Z."/>
            <person name="Slot J.C."/>
            <person name="Sakamoto Y."/>
            <person name="Steenwyk J.L."/>
            <person name="Rokas A."/>
            <person name="Carro J."/>
            <person name="Camarero S."/>
            <person name="Ferreira P."/>
            <person name="Molpeceres G."/>
            <person name="Ruiz-Duenas F.J."/>
            <person name="Serrano A."/>
            <person name="Henrissat B."/>
            <person name="Drula E."/>
            <person name="Hughes K.W."/>
            <person name="Mata J.L."/>
            <person name="Ishikawa N.K."/>
            <person name="Vargas-Isla R."/>
            <person name="Ushijima S."/>
            <person name="Smith C.A."/>
            <person name="Ahrendt S."/>
            <person name="Andreopoulos W."/>
            <person name="He G."/>
            <person name="Labutti K."/>
            <person name="Lipzen A."/>
            <person name="Ng V."/>
            <person name="Sandor L."/>
            <person name="Barry K."/>
            <person name="Martinez A.T."/>
            <person name="Xiao Y."/>
            <person name="Gibbons J.G."/>
            <person name="Terashima K."/>
            <person name="Hibbett D.S."/>
            <person name="Grigoriev I.V."/>
        </authorList>
    </citation>
    <scope>NUCLEOTIDE SEQUENCE</scope>
    <source>
        <strain evidence="3">TFB10291</strain>
    </source>
</reference>
<dbReference type="GO" id="GO:0005096">
    <property type="term" value="F:GTPase activator activity"/>
    <property type="evidence" value="ECO:0007669"/>
    <property type="project" value="TreeGrafter"/>
</dbReference>
<dbReference type="Gene3D" id="1.10.8.270">
    <property type="entry name" value="putative rabgap domain of human tbc1 domain family member 14 like domains"/>
    <property type="match status" value="1"/>
</dbReference>
<organism evidence="3 4">
    <name type="scientific">Lentinula aff. detonsa</name>
    <dbReference type="NCBI Taxonomy" id="2804958"/>
    <lineage>
        <taxon>Eukaryota</taxon>
        <taxon>Fungi</taxon>
        <taxon>Dikarya</taxon>
        <taxon>Basidiomycota</taxon>
        <taxon>Agaricomycotina</taxon>
        <taxon>Agaricomycetes</taxon>
        <taxon>Agaricomycetidae</taxon>
        <taxon>Agaricales</taxon>
        <taxon>Marasmiineae</taxon>
        <taxon>Omphalotaceae</taxon>
        <taxon>Lentinula</taxon>
    </lineage>
</organism>
<feature type="region of interest" description="Disordered" evidence="1">
    <location>
        <begin position="625"/>
        <end position="646"/>
    </location>
</feature>
<evidence type="ECO:0000313" key="4">
    <source>
        <dbReference type="Proteomes" id="UP001163798"/>
    </source>
</evidence>
<dbReference type="PANTHER" id="PTHR47219">
    <property type="entry name" value="RAB GTPASE-ACTIVATING PROTEIN 1-LIKE"/>
    <property type="match status" value="1"/>
</dbReference>
<dbReference type="FunFam" id="1.10.8.270:FF:000026">
    <property type="entry name" value="TBC (Tre-2/Bub2/Cdc16) domain family"/>
    <property type="match status" value="1"/>
</dbReference>
<proteinExistence type="predicted"/>
<feature type="compositionally biased region" description="Acidic residues" evidence="1">
    <location>
        <begin position="923"/>
        <end position="938"/>
    </location>
</feature>
<feature type="compositionally biased region" description="Polar residues" evidence="1">
    <location>
        <begin position="285"/>
        <end position="300"/>
    </location>
</feature>
<feature type="compositionally biased region" description="Polar residues" evidence="1">
    <location>
        <begin position="990"/>
        <end position="1001"/>
    </location>
</feature>
<feature type="compositionally biased region" description="Polar residues" evidence="1">
    <location>
        <begin position="551"/>
        <end position="562"/>
    </location>
</feature>
<dbReference type="PROSITE" id="PS50086">
    <property type="entry name" value="TBC_RABGAP"/>
    <property type="match status" value="1"/>
</dbReference>
<evidence type="ECO:0000256" key="1">
    <source>
        <dbReference type="SAM" id="MobiDB-lite"/>
    </source>
</evidence>
<feature type="domain" description="Rab-GAP TBC" evidence="2">
    <location>
        <begin position="1175"/>
        <end position="1369"/>
    </location>
</feature>
<feature type="compositionally biased region" description="Basic residues" evidence="1">
    <location>
        <begin position="1006"/>
        <end position="1020"/>
    </location>
</feature>
<feature type="compositionally biased region" description="Basic residues" evidence="1">
    <location>
        <begin position="398"/>
        <end position="408"/>
    </location>
</feature>
<dbReference type="Pfam" id="PF00566">
    <property type="entry name" value="RabGAP-TBC"/>
    <property type="match status" value="1"/>
</dbReference>
<comment type="caution">
    <text evidence="3">The sequence shown here is derived from an EMBL/GenBank/DDBJ whole genome shotgun (WGS) entry which is preliminary data.</text>
</comment>
<dbReference type="InterPro" id="IPR050302">
    <property type="entry name" value="Rab_GAP_TBC_domain"/>
</dbReference>
<dbReference type="Proteomes" id="UP001163798">
    <property type="component" value="Unassembled WGS sequence"/>
</dbReference>
<accession>A0AA38KYK3</accession>
<feature type="compositionally biased region" description="Polar residues" evidence="1">
    <location>
        <begin position="421"/>
        <end position="431"/>
    </location>
</feature>
<evidence type="ECO:0000259" key="2">
    <source>
        <dbReference type="PROSITE" id="PS50086"/>
    </source>
</evidence>
<feature type="compositionally biased region" description="Low complexity" evidence="1">
    <location>
        <begin position="24"/>
        <end position="41"/>
    </location>
</feature>
<feature type="region of interest" description="Disordered" evidence="1">
    <location>
        <begin position="1"/>
        <end position="48"/>
    </location>
</feature>
<dbReference type="SMART" id="SM00164">
    <property type="entry name" value="TBC"/>
    <property type="match status" value="1"/>
</dbReference>
<dbReference type="SUPFAM" id="SSF47923">
    <property type="entry name" value="Ypt/Rab-GAP domain of gyp1p"/>
    <property type="match status" value="2"/>
</dbReference>
<dbReference type="Gene3D" id="1.10.472.80">
    <property type="entry name" value="Ypt/Rab-GAP domain of gyp1p, domain 3"/>
    <property type="match status" value="1"/>
</dbReference>
<feature type="region of interest" description="Disordered" evidence="1">
    <location>
        <begin position="252"/>
        <end position="496"/>
    </location>
</feature>
<feature type="region of interest" description="Disordered" evidence="1">
    <location>
        <begin position="775"/>
        <end position="795"/>
    </location>
</feature>
<dbReference type="InterPro" id="IPR035969">
    <property type="entry name" value="Rab-GAP_TBC_sf"/>
</dbReference>
<feature type="compositionally biased region" description="Polar residues" evidence="1">
    <location>
        <begin position="1"/>
        <end position="17"/>
    </location>
</feature>
<dbReference type="PANTHER" id="PTHR47219:SF20">
    <property type="entry name" value="TBC1 DOMAIN FAMILY MEMBER 2B"/>
    <property type="match status" value="1"/>
</dbReference>
<feature type="compositionally biased region" description="Low complexity" evidence="1">
    <location>
        <begin position="775"/>
        <end position="787"/>
    </location>
</feature>
<feature type="region of interest" description="Disordered" evidence="1">
    <location>
        <begin position="742"/>
        <end position="763"/>
    </location>
</feature>
<feature type="region of interest" description="Disordered" evidence="1">
    <location>
        <begin position="980"/>
        <end position="1031"/>
    </location>
</feature>
<feature type="compositionally biased region" description="Basic and acidic residues" evidence="1">
    <location>
        <begin position="301"/>
        <end position="312"/>
    </location>
</feature>
<feature type="compositionally biased region" description="Polar residues" evidence="1">
    <location>
        <begin position="331"/>
        <end position="352"/>
    </location>
</feature>
<evidence type="ECO:0000313" key="3">
    <source>
        <dbReference type="EMBL" id="KAJ3783638.1"/>
    </source>
</evidence>